<gene>
    <name evidence="2" type="ORF">SGL43_07170</name>
</gene>
<evidence type="ECO:0008006" key="4">
    <source>
        <dbReference type="Google" id="ProtNLM"/>
    </source>
</evidence>
<evidence type="ECO:0000256" key="1">
    <source>
        <dbReference type="SAM" id="MobiDB-lite"/>
    </source>
</evidence>
<feature type="compositionally biased region" description="Low complexity" evidence="1">
    <location>
        <begin position="49"/>
        <end position="61"/>
    </location>
</feature>
<dbReference type="EMBL" id="CAKXYP010000032">
    <property type="protein sequence ID" value="CAH9420114.1"/>
    <property type="molecule type" value="Genomic_DNA"/>
</dbReference>
<reference evidence="2" key="1">
    <citation type="submission" date="2022-03" db="EMBL/GenBank/DDBJ databases">
        <authorList>
            <person name="Leyn A S."/>
        </authorList>
    </citation>
    <scope>NUCLEOTIDE SEQUENCE</scope>
    <source>
        <strain evidence="2">Streptomyces globisporus 4-3</strain>
    </source>
</reference>
<accession>A0ABM9H8X6</accession>
<evidence type="ECO:0000313" key="3">
    <source>
        <dbReference type="Proteomes" id="UP001154015"/>
    </source>
</evidence>
<name>A0ABM9H8X6_STRGL</name>
<proteinExistence type="predicted"/>
<keyword evidence="3" id="KW-1185">Reference proteome</keyword>
<organism evidence="2 3">
    <name type="scientific">Streptomyces globisporus</name>
    <dbReference type="NCBI Taxonomy" id="1908"/>
    <lineage>
        <taxon>Bacteria</taxon>
        <taxon>Bacillati</taxon>
        <taxon>Actinomycetota</taxon>
        <taxon>Actinomycetes</taxon>
        <taxon>Kitasatosporales</taxon>
        <taxon>Streptomycetaceae</taxon>
        <taxon>Streptomyces</taxon>
    </lineage>
</organism>
<dbReference type="Proteomes" id="UP001154015">
    <property type="component" value="Unassembled WGS sequence"/>
</dbReference>
<protein>
    <recommendedName>
        <fullName evidence="4">WXG100 family type VII secretion target</fullName>
    </recommendedName>
</protein>
<evidence type="ECO:0000313" key="2">
    <source>
        <dbReference type="EMBL" id="CAH9420114.1"/>
    </source>
</evidence>
<feature type="region of interest" description="Disordered" evidence="1">
    <location>
        <begin position="38"/>
        <end position="74"/>
    </location>
</feature>
<sequence length="172" mass="17182">MLTYGMSCIADLAQCRSTIKGSRDQENGVSGVGGVTVVGQPDGDRERAAGWAGPAGAAGSSGAAGGGDLRHSRGPWLRAAGGADQLVTLLGPVKGELEVAHQGVTAGAGALSALAELGAVRASWERRIEDARKECGSLGGKMRAVVQGQTQANEAVKSGFDGVETPSVGGVR</sequence>
<comment type="caution">
    <text evidence="2">The sequence shown here is derived from an EMBL/GenBank/DDBJ whole genome shotgun (WGS) entry which is preliminary data.</text>
</comment>